<organism evidence="2 3">
    <name type="scientific">Vigna unguiculata</name>
    <name type="common">Cowpea</name>
    <dbReference type="NCBI Taxonomy" id="3917"/>
    <lineage>
        <taxon>Eukaryota</taxon>
        <taxon>Viridiplantae</taxon>
        <taxon>Streptophyta</taxon>
        <taxon>Embryophyta</taxon>
        <taxon>Tracheophyta</taxon>
        <taxon>Spermatophyta</taxon>
        <taxon>Magnoliopsida</taxon>
        <taxon>eudicotyledons</taxon>
        <taxon>Gunneridae</taxon>
        <taxon>Pentapetalae</taxon>
        <taxon>rosids</taxon>
        <taxon>fabids</taxon>
        <taxon>Fabales</taxon>
        <taxon>Fabaceae</taxon>
        <taxon>Papilionoideae</taxon>
        <taxon>50 kb inversion clade</taxon>
        <taxon>NPAAA clade</taxon>
        <taxon>indigoferoid/millettioid clade</taxon>
        <taxon>Phaseoleae</taxon>
        <taxon>Vigna</taxon>
    </lineage>
</organism>
<feature type="compositionally biased region" description="Polar residues" evidence="1">
    <location>
        <begin position="163"/>
        <end position="172"/>
    </location>
</feature>
<dbReference type="AlphaFoldDB" id="A0A4D6KRM9"/>
<feature type="region of interest" description="Disordered" evidence="1">
    <location>
        <begin position="143"/>
        <end position="172"/>
    </location>
</feature>
<keyword evidence="3" id="KW-1185">Reference proteome</keyword>
<accession>A0A4D6KRM9</accession>
<evidence type="ECO:0000313" key="2">
    <source>
        <dbReference type="EMBL" id="QCD79203.1"/>
    </source>
</evidence>
<evidence type="ECO:0000313" key="3">
    <source>
        <dbReference type="Proteomes" id="UP000501690"/>
    </source>
</evidence>
<dbReference type="EMBL" id="CP039345">
    <property type="protein sequence ID" value="QCD79203.1"/>
    <property type="molecule type" value="Genomic_DNA"/>
</dbReference>
<evidence type="ECO:0000256" key="1">
    <source>
        <dbReference type="SAM" id="MobiDB-lite"/>
    </source>
</evidence>
<sequence>MQSSRKGKRAKSNVIEEDKAKEVVHVRAIRGQATHSHNLAERLEEGKSMRNQGAYRILFQDVKASICVELDEPNSHISTFKLMFADHGNYLREFGTRMRDKCLNYYLMFSTRRSWLEKNKIYMVLDGPPFSTNPKNYISNLIKETGNGGGGNGGALNQRRQRTSGGSEPATQ</sequence>
<reference evidence="2 3" key="1">
    <citation type="submission" date="2019-04" db="EMBL/GenBank/DDBJ databases">
        <title>An improved genome assembly and genetic linkage map for asparagus bean, Vigna unguiculata ssp. sesquipedialis.</title>
        <authorList>
            <person name="Xia Q."/>
            <person name="Zhang R."/>
            <person name="Dong Y."/>
        </authorList>
    </citation>
    <scope>NUCLEOTIDE SEQUENCE [LARGE SCALE GENOMIC DNA]</scope>
    <source>
        <tissue evidence="2">Leaf</tissue>
    </source>
</reference>
<dbReference type="Proteomes" id="UP000501690">
    <property type="component" value="Linkage Group LG1"/>
</dbReference>
<name>A0A4D6KRM9_VIGUN</name>
<gene>
    <name evidence="2" type="ORF">DEO72_LG1g2842</name>
</gene>
<proteinExistence type="predicted"/>
<protein>
    <submittedName>
        <fullName evidence="2">Uncharacterized protein</fullName>
    </submittedName>
</protein>